<dbReference type="InterPro" id="IPR021255">
    <property type="entry name" value="DUF2807"/>
</dbReference>
<dbReference type="Proteomes" id="UP000198858">
    <property type="component" value="Chromosome I"/>
</dbReference>
<protein>
    <submittedName>
        <fullName evidence="2">Auto-transporter adhesin, head GIN domain</fullName>
    </submittedName>
</protein>
<feature type="domain" description="Putative auto-transporter adhesin head GIN" evidence="1">
    <location>
        <begin position="40"/>
        <end position="233"/>
    </location>
</feature>
<name>A0A1H1LIH6_9FLAO</name>
<dbReference type="STRING" id="1250231.SAMN04488552_0820"/>
<evidence type="ECO:0000313" key="2">
    <source>
        <dbReference type="EMBL" id="SDR74316.1"/>
    </source>
</evidence>
<reference evidence="2 3" key="1">
    <citation type="submission" date="2016-10" db="EMBL/GenBank/DDBJ databases">
        <authorList>
            <person name="Varghese N."/>
            <person name="Submissions S."/>
        </authorList>
    </citation>
    <scope>NUCLEOTIDE SEQUENCE [LARGE SCALE GENOMIC DNA]</scope>
    <source>
        <strain evidence="2 3">Mar_2010_102</strain>
    </source>
</reference>
<dbReference type="PROSITE" id="PS51257">
    <property type="entry name" value="PROKAR_LIPOPROTEIN"/>
    <property type="match status" value="1"/>
</dbReference>
<sequence length="251" mass="28666">MRKIIYLLAIIGLVGCDSEEAGNCLQKSGDIIQEEILVENFDEIIVYDKIKLYIEQGDQQKVLVETGENLLNEISVEVEAGRLVLKNENRCNFFREYGVTSVYVTIPDLKYLRHAGNIQLESIGTLNFEELWLVSENQALDPEIHTDGNFKLDLNVKNLRITNDNYSHFFLTGSVENFDGFFAAGDGRLEARDLIVQNYDLFHRGTNKLIVNPQQSLKGDIFSYGDIISVNRPPEVDVEEHFRGKLIFEEN</sequence>
<evidence type="ECO:0000259" key="1">
    <source>
        <dbReference type="Pfam" id="PF10988"/>
    </source>
</evidence>
<dbReference type="EMBL" id="LT629745">
    <property type="protein sequence ID" value="SDR74316.1"/>
    <property type="molecule type" value="Genomic_DNA"/>
</dbReference>
<dbReference type="Gene3D" id="2.160.20.120">
    <property type="match status" value="1"/>
</dbReference>
<organism evidence="2 3">
    <name type="scientific">Christiangramia echinicola</name>
    <dbReference type="NCBI Taxonomy" id="279359"/>
    <lineage>
        <taxon>Bacteria</taxon>
        <taxon>Pseudomonadati</taxon>
        <taxon>Bacteroidota</taxon>
        <taxon>Flavobacteriia</taxon>
        <taxon>Flavobacteriales</taxon>
        <taxon>Flavobacteriaceae</taxon>
        <taxon>Christiangramia</taxon>
    </lineage>
</organism>
<keyword evidence="3" id="KW-1185">Reference proteome</keyword>
<gene>
    <name evidence="2" type="ORF">SAMN04488552_0820</name>
</gene>
<proteinExistence type="predicted"/>
<dbReference type="RefSeq" id="WP_089661398.1">
    <property type="nucleotide sequence ID" value="NZ_LT629745.1"/>
</dbReference>
<dbReference type="AlphaFoldDB" id="A0A1H1LIH6"/>
<dbReference type="Pfam" id="PF10988">
    <property type="entry name" value="DUF2807"/>
    <property type="match status" value="1"/>
</dbReference>
<accession>A0A1H1LIH6</accession>
<evidence type="ECO:0000313" key="3">
    <source>
        <dbReference type="Proteomes" id="UP000198858"/>
    </source>
</evidence>